<dbReference type="NCBIfam" id="NF004793">
    <property type="entry name" value="PRK06141.1"/>
    <property type="match status" value="1"/>
</dbReference>
<dbReference type="InterPro" id="IPR036291">
    <property type="entry name" value="NAD(P)-bd_dom_sf"/>
</dbReference>
<evidence type="ECO:0000256" key="1">
    <source>
        <dbReference type="ARBA" id="ARBA00008903"/>
    </source>
</evidence>
<proteinExistence type="inferred from homology"/>
<dbReference type="FunFam" id="3.40.50.720:FF:000311">
    <property type="entry name" value="Ornithine cyclodeaminase"/>
    <property type="match status" value="1"/>
</dbReference>
<dbReference type="Gene3D" id="3.40.50.720">
    <property type="entry name" value="NAD(P)-binding Rossmann-like Domain"/>
    <property type="match status" value="1"/>
</dbReference>
<evidence type="ECO:0000313" key="3">
    <source>
        <dbReference type="Proteomes" id="UP000570166"/>
    </source>
</evidence>
<dbReference type="AlphaFoldDB" id="A0A838L3Q2"/>
<dbReference type="InterPro" id="IPR003462">
    <property type="entry name" value="ODC_Mu_crystall"/>
</dbReference>
<dbReference type="GO" id="GO:0005737">
    <property type="term" value="C:cytoplasm"/>
    <property type="evidence" value="ECO:0007669"/>
    <property type="project" value="TreeGrafter"/>
</dbReference>
<name>A0A838L3Q2_9SPHN</name>
<keyword evidence="3" id="KW-1185">Reference proteome</keyword>
<dbReference type="RefSeq" id="WP_160363371.1">
    <property type="nucleotide sequence ID" value="NZ_JACEIB010000003.1"/>
</dbReference>
<protein>
    <submittedName>
        <fullName evidence="2">Ornithine cyclodeaminase family protein</fullName>
    </submittedName>
</protein>
<dbReference type="Proteomes" id="UP000570166">
    <property type="component" value="Unassembled WGS sequence"/>
</dbReference>
<sequence>MPVHLDREALVGLLAQGDLNRRVARAFVQPAAVPVRQRLDASRRRELLVMPAYSGRFAGVKILTVVPENVTIDEPVISGLFLLFDFESGAPLATMDAGELTAWRTAAVSAIAADALAKPDATRLTVLGSGHLAPYLAAAHARIRPIEHIAIWARRPDQAERVASSVREDLGGVPVEVCTDIERAVRSADLVSAATRATAPLIRGEWLAPGVHVDLVGGYRPDMREIDDHGITRGPIFVDSIEGALAEAGDLIDPIERGVLAREAIAGDLAALISGRAGRGSANEITIFKSVGTALADLAAAVAAWERSQSASIGADAGKVLSPIKG</sequence>
<dbReference type="PANTHER" id="PTHR13812:SF19">
    <property type="entry name" value="KETIMINE REDUCTASE MU-CRYSTALLIN"/>
    <property type="match status" value="1"/>
</dbReference>
<reference evidence="2 3" key="1">
    <citation type="submission" date="2020-07" db="EMBL/GenBank/DDBJ databases">
        <authorList>
            <person name="Sun Q."/>
        </authorList>
    </citation>
    <scope>NUCLEOTIDE SEQUENCE [LARGE SCALE GENOMIC DNA]</scope>
    <source>
        <strain evidence="2 3">CGMCC 1.13654</strain>
    </source>
</reference>
<organism evidence="2 3">
    <name type="scientific">Sphingomonas chungangi</name>
    <dbReference type="NCBI Taxonomy" id="2683589"/>
    <lineage>
        <taxon>Bacteria</taxon>
        <taxon>Pseudomonadati</taxon>
        <taxon>Pseudomonadota</taxon>
        <taxon>Alphaproteobacteria</taxon>
        <taxon>Sphingomonadales</taxon>
        <taxon>Sphingomonadaceae</taxon>
        <taxon>Sphingomonas</taxon>
    </lineage>
</organism>
<gene>
    <name evidence="2" type="ORF">HZF05_05515</name>
</gene>
<dbReference type="PANTHER" id="PTHR13812">
    <property type="entry name" value="KETIMINE REDUCTASE MU-CRYSTALLIN"/>
    <property type="match status" value="1"/>
</dbReference>
<dbReference type="PIRSF" id="PIRSF001439">
    <property type="entry name" value="CryM"/>
    <property type="match status" value="1"/>
</dbReference>
<comment type="similarity">
    <text evidence="1">Belongs to the ornithine cyclodeaminase/mu-crystallin family.</text>
</comment>
<dbReference type="GO" id="GO:0016491">
    <property type="term" value="F:oxidoreductase activity"/>
    <property type="evidence" value="ECO:0007669"/>
    <property type="project" value="UniProtKB-ARBA"/>
</dbReference>
<accession>A0A838L3Q2</accession>
<evidence type="ECO:0000313" key="2">
    <source>
        <dbReference type="EMBL" id="MBA2933550.1"/>
    </source>
</evidence>
<dbReference type="EMBL" id="JACEIB010000003">
    <property type="protein sequence ID" value="MBA2933550.1"/>
    <property type="molecule type" value="Genomic_DNA"/>
</dbReference>
<dbReference type="SUPFAM" id="SSF51735">
    <property type="entry name" value="NAD(P)-binding Rossmann-fold domains"/>
    <property type="match status" value="1"/>
</dbReference>
<comment type="caution">
    <text evidence="2">The sequence shown here is derived from an EMBL/GenBank/DDBJ whole genome shotgun (WGS) entry which is preliminary data.</text>
</comment>
<dbReference type="GO" id="GO:0019752">
    <property type="term" value="P:carboxylic acid metabolic process"/>
    <property type="evidence" value="ECO:0007669"/>
    <property type="project" value="UniProtKB-ARBA"/>
</dbReference>
<dbReference type="InterPro" id="IPR023401">
    <property type="entry name" value="ODC_N"/>
</dbReference>
<dbReference type="Pfam" id="PF02423">
    <property type="entry name" value="OCD_Mu_crystall"/>
    <property type="match status" value="1"/>
</dbReference>
<dbReference type="Gene3D" id="3.30.1780.10">
    <property type="entry name" value="ornithine cyclodeaminase, domain 1"/>
    <property type="match status" value="1"/>
</dbReference>